<reference evidence="1 2" key="2">
    <citation type="submission" date="2018-11" db="EMBL/GenBank/DDBJ databases">
        <authorList>
            <consortium name="Pathogen Informatics"/>
        </authorList>
    </citation>
    <scope>NUCLEOTIDE SEQUENCE [LARGE SCALE GENOMIC DNA]</scope>
    <source>
        <strain evidence="1">Dakar</strain>
        <strain evidence="2">Dakar, Senegal</strain>
    </source>
</reference>
<name>A0A183KU70_9TREM</name>
<organism evidence="3">
    <name type="scientific">Schistosoma curassoni</name>
    <dbReference type="NCBI Taxonomy" id="6186"/>
    <lineage>
        <taxon>Eukaryota</taxon>
        <taxon>Metazoa</taxon>
        <taxon>Spiralia</taxon>
        <taxon>Lophotrochozoa</taxon>
        <taxon>Platyhelminthes</taxon>
        <taxon>Trematoda</taxon>
        <taxon>Digenea</taxon>
        <taxon>Strigeidida</taxon>
        <taxon>Schistosomatoidea</taxon>
        <taxon>Schistosomatidae</taxon>
        <taxon>Schistosoma</taxon>
    </lineage>
</organism>
<evidence type="ECO:0000313" key="2">
    <source>
        <dbReference type="Proteomes" id="UP000279833"/>
    </source>
</evidence>
<gene>
    <name evidence="1" type="ORF">SCUD_LOCUS18610</name>
</gene>
<dbReference type="EMBL" id="UZAK01041257">
    <property type="protein sequence ID" value="VDP66352.1"/>
    <property type="molecule type" value="Genomic_DNA"/>
</dbReference>
<dbReference type="Proteomes" id="UP000279833">
    <property type="component" value="Unassembled WGS sequence"/>
</dbReference>
<dbReference type="AlphaFoldDB" id="A0A183KU70"/>
<keyword evidence="2" id="KW-1185">Reference proteome</keyword>
<accession>A0A183KU70</accession>
<dbReference type="WBParaSite" id="SCUD_0001861301-mRNA-1">
    <property type="protein sequence ID" value="SCUD_0001861301-mRNA-1"/>
    <property type="gene ID" value="SCUD_0001861301"/>
</dbReference>
<proteinExistence type="predicted"/>
<protein>
    <submittedName>
        <fullName evidence="1 3">Uncharacterized protein</fullName>
    </submittedName>
</protein>
<evidence type="ECO:0000313" key="3">
    <source>
        <dbReference type="WBParaSite" id="SCUD_0001861301-mRNA-1"/>
    </source>
</evidence>
<reference evidence="3" key="1">
    <citation type="submission" date="2016-06" db="UniProtKB">
        <authorList>
            <consortium name="WormBaseParasite"/>
        </authorList>
    </citation>
    <scope>IDENTIFICATION</scope>
</reference>
<evidence type="ECO:0000313" key="1">
    <source>
        <dbReference type="EMBL" id="VDP66352.1"/>
    </source>
</evidence>
<sequence length="50" mass="5778">MRPSSHINQTIQSSQTTSQHAILPRISSSFFTTKIIYWYCWEATLITSTN</sequence>